<keyword evidence="2" id="KW-1185">Reference proteome</keyword>
<dbReference type="RefSeq" id="WP_203814111.1">
    <property type="nucleotide sequence ID" value="NZ_BOMY01000060.1"/>
</dbReference>
<accession>A0A919NYJ7</accession>
<name>A0A919NYJ7_9ACTN</name>
<protein>
    <submittedName>
        <fullName evidence="1">Uncharacterized protein</fullName>
    </submittedName>
</protein>
<evidence type="ECO:0000313" key="2">
    <source>
        <dbReference type="Proteomes" id="UP000623608"/>
    </source>
</evidence>
<comment type="caution">
    <text evidence="1">The sequence shown here is derived from an EMBL/GenBank/DDBJ whole genome shotgun (WGS) entry which is preliminary data.</text>
</comment>
<reference evidence="1" key="1">
    <citation type="submission" date="2021-01" db="EMBL/GenBank/DDBJ databases">
        <title>Whole genome shotgun sequence of Actinoplanes tereljensis NBRC 105297.</title>
        <authorList>
            <person name="Komaki H."/>
            <person name="Tamura T."/>
        </authorList>
    </citation>
    <scope>NUCLEOTIDE SEQUENCE</scope>
    <source>
        <strain evidence="1">NBRC 105297</strain>
    </source>
</reference>
<sequence length="145" mass="15989">MGIDWWYNLYLPARNVATALRAVAARARADSGPVRVTLPGGEELTMPFTSNFRNRISIGLIYLHVWYTYSLRPGYVSMSFTAAVTGMSHLFADSSSVRGVFTDLAAEVGAVCCVFDREGDGDEICWPVTMPCNRDSLKELAATWP</sequence>
<proteinExistence type="predicted"/>
<evidence type="ECO:0000313" key="1">
    <source>
        <dbReference type="EMBL" id="GIF26306.1"/>
    </source>
</evidence>
<dbReference type="AlphaFoldDB" id="A0A919NYJ7"/>
<dbReference type="Proteomes" id="UP000623608">
    <property type="component" value="Unassembled WGS sequence"/>
</dbReference>
<gene>
    <name evidence="1" type="ORF">Ate02nite_90360</name>
</gene>
<organism evidence="1 2">
    <name type="scientific">Paractinoplanes tereljensis</name>
    <dbReference type="NCBI Taxonomy" id="571912"/>
    <lineage>
        <taxon>Bacteria</taxon>
        <taxon>Bacillati</taxon>
        <taxon>Actinomycetota</taxon>
        <taxon>Actinomycetes</taxon>
        <taxon>Micromonosporales</taxon>
        <taxon>Micromonosporaceae</taxon>
        <taxon>Paractinoplanes</taxon>
    </lineage>
</organism>
<dbReference type="EMBL" id="BOMY01000060">
    <property type="protein sequence ID" value="GIF26306.1"/>
    <property type="molecule type" value="Genomic_DNA"/>
</dbReference>